<accession>A0A290XC09</accession>
<evidence type="ECO:0000256" key="2">
    <source>
        <dbReference type="ARBA" id="ARBA00012438"/>
    </source>
</evidence>
<proteinExistence type="predicted"/>
<protein>
    <recommendedName>
        <fullName evidence="2">histidine kinase</fullName>
        <ecNumber evidence="2">2.7.13.3</ecNumber>
    </recommendedName>
</protein>
<keyword evidence="3" id="KW-0597">Phosphoprotein</keyword>
<dbReference type="AlphaFoldDB" id="A0A290XC09"/>
<dbReference type="CDD" id="cd00075">
    <property type="entry name" value="HATPase"/>
    <property type="match status" value="1"/>
</dbReference>
<keyword evidence="6" id="KW-0418">Kinase</keyword>
<dbReference type="CDD" id="cd00082">
    <property type="entry name" value="HisKA"/>
    <property type="match status" value="1"/>
</dbReference>
<dbReference type="SUPFAM" id="SSF47384">
    <property type="entry name" value="Homodimeric domain of signal transducing histidine kinase"/>
    <property type="match status" value="1"/>
</dbReference>
<dbReference type="Pfam" id="PF00512">
    <property type="entry name" value="HisKA"/>
    <property type="match status" value="1"/>
</dbReference>
<dbReference type="InterPro" id="IPR036890">
    <property type="entry name" value="HATPase_C_sf"/>
</dbReference>
<evidence type="ECO:0000313" key="6">
    <source>
        <dbReference type="EMBL" id="ATD66694.1"/>
    </source>
</evidence>
<gene>
    <name evidence="6" type="ORF">CNR27_03900</name>
</gene>
<dbReference type="KEGG" id="lum:CNR27_03900"/>
<evidence type="ECO:0000256" key="1">
    <source>
        <dbReference type="ARBA" id="ARBA00000085"/>
    </source>
</evidence>
<keyword evidence="7" id="KW-1185">Reference proteome</keyword>
<dbReference type="InterPro" id="IPR005467">
    <property type="entry name" value="His_kinase_dom"/>
</dbReference>
<feature type="region of interest" description="Disordered" evidence="4">
    <location>
        <begin position="59"/>
        <end position="81"/>
    </location>
</feature>
<dbReference type="OrthoDB" id="8807260at2"/>
<evidence type="ECO:0000256" key="3">
    <source>
        <dbReference type="ARBA" id="ARBA00022553"/>
    </source>
</evidence>
<dbReference type="InterPro" id="IPR036097">
    <property type="entry name" value="HisK_dim/P_sf"/>
</dbReference>
<organism evidence="6 7">
    <name type="scientific">Luteimonas chenhongjianii</name>
    <dbReference type="NCBI Taxonomy" id="2006110"/>
    <lineage>
        <taxon>Bacteria</taxon>
        <taxon>Pseudomonadati</taxon>
        <taxon>Pseudomonadota</taxon>
        <taxon>Gammaproteobacteria</taxon>
        <taxon>Lysobacterales</taxon>
        <taxon>Lysobacteraceae</taxon>
        <taxon>Luteimonas</taxon>
    </lineage>
</organism>
<dbReference type="EC" id="2.7.13.3" evidence="2"/>
<dbReference type="Gene3D" id="1.10.287.130">
    <property type="match status" value="1"/>
</dbReference>
<dbReference type="SMART" id="SM00387">
    <property type="entry name" value="HATPase_c"/>
    <property type="match status" value="1"/>
</dbReference>
<evidence type="ECO:0000256" key="4">
    <source>
        <dbReference type="SAM" id="MobiDB-lite"/>
    </source>
</evidence>
<dbReference type="Pfam" id="PF02518">
    <property type="entry name" value="HATPase_c"/>
    <property type="match status" value="1"/>
</dbReference>
<feature type="domain" description="Histidine kinase" evidence="5">
    <location>
        <begin position="156"/>
        <end position="370"/>
    </location>
</feature>
<dbReference type="InterPro" id="IPR003594">
    <property type="entry name" value="HATPase_dom"/>
</dbReference>
<dbReference type="Proteomes" id="UP000218968">
    <property type="component" value="Chromosome"/>
</dbReference>
<dbReference type="InterPro" id="IPR003661">
    <property type="entry name" value="HisK_dim/P_dom"/>
</dbReference>
<dbReference type="GO" id="GO:0000155">
    <property type="term" value="F:phosphorelay sensor kinase activity"/>
    <property type="evidence" value="ECO:0007669"/>
    <property type="project" value="InterPro"/>
</dbReference>
<comment type="catalytic activity">
    <reaction evidence="1">
        <text>ATP + protein L-histidine = ADP + protein N-phospho-L-histidine.</text>
        <dbReference type="EC" id="2.7.13.3"/>
    </reaction>
</comment>
<reference evidence="7" key="1">
    <citation type="submission" date="2017-09" db="EMBL/GenBank/DDBJ databases">
        <title>Luteimonas liuhanmingii sp.nov., isolated from the intestinal contents of Tibetan Plateau Pika in Yushu, Qinghai Province, China.</title>
        <authorList>
            <person name="Gui Z."/>
        </authorList>
    </citation>
    <scope>NUCLEOTIDE SEQUENCE [LARGE SCALE GENOMIC DNA]</scope>
    <source>
        <strain evidence="7">100111</strain>
    </source>
</reference>
<name>A0A290XC09_9GAMM</name>
<dbReference type="PROSITE" id="PS50109">
    <property type="entry name" value="HIS_KIN"/>
    <property type="match status" value="1"/>
</dbReference>
<dbReference type="PANTHER" id="PTHR43547">
    <property type="entry name" value="TWO-COMPONENT HISTIDINE KINASE"/>
    <property type="match status" value="1"/>
</dbReference>
<keyword evidence="6" id="KW-0808">Transferase</keyword>
<dbReference type="EMBL" id="CP023406">
    <property type="protein sequence ID" value="ATD66694.1"/>
    <property type="molecule type" value="Genomic_DNA"/>
</dbReference>
<dbReference type="PANTHER" id="PTHR43547:SF2">
    <property type="entry name" value="HYBRID SIGNAL TRANSDUCTION HISTIDINE KINASE C"/>
    <property type="match status" value="1"/>
</dbReference>
<dbReference type="RefSeq" id="WP_096297021.1">
    <property type="nucleotide sequence ID" value="NZ_CP023406.1"/>
</dbReference>
<evidence type="ECO:0000313" key="7">
    <source>
        <dbReference type="Proteomes" id="UP000218968"/>
    </source>
</evidence>
<feature type="compositionally biased region" description="Low complexity" evidence="4">
    <location>
        <begin position="68"/>
        <end position="80"/>
    </location>
</feature>
<dbReference type="SMART" id="SM00388">
    <property type="entry name" value="HisKA"/>
    <property type="match status" value="1"/>
</dbReference>
<dbReference type="Gene3D" id="3.30.565.10">
    <property type="entry name" value="Histidine kinase-like ATPase, C-terminal domain"/>
    <property type="match status" value="1"/>
</dbReference>
<sequence>MRLADFIEAHAPQIVEGAAEFALSQAPAGVELSAKELRNHLPQILKAIVLDLRSTQTRAAQQAKSEGRAPPSSGPESAASYHGRTRAAAGFGLNQMVAEYRALRAAVLRLWADHGALAESGADLVRFNEAIDQALAESLAEYSAEVESWRQIFLGALGHDLRGPLTAVVLSADMLMQKTRGTPYAPYVERILSGGERMSQLLDDLLAYSRSKLGVGMDLQREICDLRAAVADEVELLRAALPATSIQFDAAGTTQGRFDASRVREALHNLVTNAAKYGDADAEVWVEVTGDADCVRISVRNAGAPLTDEALLAMFDPLRRGAKNASAGEHLSLGLGLFLVREIATAHGGKVTGDSADGYTTFVMALPRDA</sequence>
<dbReference type="SUPFAM" id="SSF55874">
    <property type="entry name" value="ATPase domain of HSP90 chaperone/DNA topoisomerase II/histidine kinase"/>
    <property type="match status" value="1"/>
</dbReference>
<evidence type="ECO:0000259" key="5">
    <source>
        <dbReference type="PROSITE" id="PS50109"/>
    </source>
</evidence>